<protein>
    <recommendedName>
        <fullName evidence="18">Protein NBR1 homolog</fullName>
    </recommendedName>
</protein>
<gene>
    <name evidence="16" type="ORF">MKW98_030247</name>
</gene>
<evidence type="ECO:0000256" key="10">
    <source>
        <dbReference type="ARBA" id="ARBA00023329"/>
    </source>
</evidence>
<evidence type="ECO:0000256" key="8">
    <source>
        <dbReference type="ARBA" id="ARBA00022927"/>
    </source>
</evidence>
<evidence type="ECO:0000313" key="16">
    <source>
        <dbReference type="EMBL" id="KAI3931008.1"/>
    </source>
</evidence>
<evidence type="ECO:0000259" key="14">
    <source>
        <dbReference type="PROSITE" id="PS50135"/>
    </source>
</evidence>
<keyword evidence="5" id="KW-0479">Metal-binding</keyword>
<dbReference type="InterPro" id="IPR032350">
    <property type="entry name" value="Nbr1_FW"/>
</dbReference>
<organism evidence="16 17">
    <name type="scientific">Papaver atlanticum</name>
    <dbReference type="NCBI Taxonomy" id="357466"/>
    <lineage>
        <taxon>Eukaryota</taxon>
        <taxon>Viridiplantae</taxon>
        <taxon>Streptophyta</taxon>
        <taxon>Embryophyta</taxon>
        <taxon>Tracheophyta</taxon>
        <taxon>Spermatophyta</taxon>
        <taxon>Magnoliopsida</taxon>
        <taxon>Ranunculales</taxon>
        <taxon>Papaveraceae</taxon>
        <taxon>Papaveroideae</taxon>
        <taxon>Papaver</taxon>
    </lineage>
</organism>
<reference evidence="16" key="1">
    <citation type="submission" date="2022-04" db="EMBL/GenBank/DDBJ databases">
        <title>A functionally conserved STORR gene fusion in Papaver species that diverged 16.8 million years ago.</title>
        <authorList>
            <person name="Catania T."/>
        </authorList>
    </citation>
    <scope>NUCLEOTIDE SEQUENCE</scope>
    <source>
        <strain evidence="16">S-188037</strain>
    </source>
</reference>
<evidence type="ECO:0000259" key="13">
    <source>
        <dbReference type="PROSITE" id="PS50030"/>
    </source>
</evidence>
<evidence type="ECO:0000256" key="12">
    <source>
        <dbReference type="SAM" id="MobiDB-lite"/>
    </source>
</evidence>
<dbReference type="PROSITE" id="PS51745">
    <property type="entry name" value="PB1"/>
    <property type="match status" value="1"/>
</dbReference>
<evidence type="ECO:0000256" key="2">
    <source>
        <dbReference type="ARBA" id="ARBA00004419"/>
    </source>
</evidence>
<dbReference type="InterPro" id="IPR000270">
    <property type="entry name" value="PB1_dom"/>
</dbReference>
<dbReference type="AlphaFoldDB" id="A0AAD4SZ68"/>
<comment type="caution">
    <text evidence="16">The sequence shown here is derived from an EMBL/GenBank/DDBJ whole genome shotgun (WGS) entry which is preliminary data.</text>
</comment>
<dbReference type="InterPro" id="IPR009060">
    <property type="entry name" value="UBA-like_sf"/>
</dbReference>
<dbReference type="Gene3D" id="3.30.60.90">
    <property type="match status" value="1"/>
</dbReference>
<keyword evidence="6 11" id="KW-0863">Zinc-finger</keyword>
<keyword evidence="17" id="KW-1185">Reference proteome</keyword>
<evidence type="ECO:0000256" key="5">
    <source>
        <dbReference type="ARBA" id="ARBA00022723"/>
    </source>
</evidence>
<accession>A0AAD4SZ68</accession>
<dbReference type="GO" id="GO:0015031">
    <property type="term" value="P:protein transport"/>
    <property type="evidence" value="ECO:0007669"/>
    <property type="project" value="UniProtKB-KW"/>
</dbReference>
<sequence>MDSNLVIKVKYGDMLRRFTVTVNANGILDMGMAGLTAKICSLFKFNSVDDITLTYIDEDKDVITLVDDEDLRDVIGQRLNPLRINVLLKTSSGEMFDATSSGWSTPSSQQQQQGNQLNRINSGLNEALKSLPDPLGDVLSKLSSDLASKAVSSAPALSELVERFAKLGMSVPTSQSQGNGTDLSADNKVNENAKKSSSASEVPLDPTKTTKAKGISSSTSPTSDLSFDYLFEPQNASSGNSFADGSSGSSGPMVIPAPNPIPQAPSAPVNPNLKRVSSCGEKREKRGSGSAQPSAPNHGSPVSGMIGGNSSEAAPVAGYWGVPPFRRSYSHFDSTGRVFHKGVQCGCCGVNPITGPRFKSKVRDNYDLCSICFSELGSDAEYTRIDKPIFYRCPRPRPFAQGPAPPSPYLPHILQGRGKKQQLPYLQSHFIQDVNIPDGTLVAPLTPFTKIWRLVNNGTIPWPCGSQLVWNGGYQFTTTGLVSAQIPGDGCPVGTELDIAVDFTAPAAPGRHISYWRMMSPSGEMFGERIWVLIEVDTSLLDSLPDLNAPPFSNAKPKTQIIDMNTVPVDVEEPQNVNSDKNAESVKPMVDEVMSEKELDVDGSSSSNSVVIFSLVPPPLPAVSDARTAEGNDINNNVEESLLKELADMGFKEIDLNKEILRLNEYNLEQSLDDLCGVSEWDPILEELREMGFPDRETNKMLLIKNGGSIKRVVMDLVAGEKTE</sequence>
<feature type="compositionally biased region" description="Low complexity" evidence="12">
    <location>
        <begin position="216"/>
        <end position="226"/>
    </location>
</feature>
<dbReference type="SUPFAM" id="SSF57850">
    <property type="entry name" value="RING/U-box"/>
    <property type="match status" value="1"/>
</dbReference>
<keyword evidence="3" id="KW-0813">Transport</keyword>
<dbReference type="CDD" id="cd14319">
    <property type="entry name" value="UBA_NBR1"/>
    <property type="match status" value="2"/>
</dbReference>
<dbReference type="FunFam" id="1.10.8.10:FF:000085">
    <property type="entry name" value="protein NBR1 homolog"/>
    <property type="match status" value="1"/>
</dbReference>
<feature type="domain" description="PB1" evidence="15">
    <location>
        <begin position="4"/>
        <end position="89"/>
    </location>
</feature>
<dbReference type="GO" id="GO:0006914">
    <property type="term" value="P:autophagy"/>
    <property type="evidence" value="ECO:0007669"/>
    <property type="project" value="UniProtKB-KW"/>
</dbReference>
<dbReference type="PROSITE" id="PS50030">
    <property type="entry name" value="UBA"/>
    <property type="match status" value="1"/>
</dbReference>
<dbReference type="InterPro" id="IPR053793">
    <property type="entry name" value="PB1-like"/>
</dbReference>
<dbReference type="Pfam" id="PF00564">
    <property type="entry name" value="PB1"/>
    <property type="match status" value="1"/>
</dbReference>
<comment type="subcellular location">
    <subcellularLocation>
        <location evidence="2">Cytoplasmic vesicle</location>
        <location evidence="2">Autophagosome</location>
    </subcellularLocation>
    <subcellularLocation>
        <location evidence="1">Vacuole</location>
    </subcellularLocation>
</comment>
<name>A0AAD4SZ68_9MAGN</name>
<keyword evidence="7" id="KW-0862">Zinc</keyword>
<evidence type="ECO:0000256" key="6">
    <source>
        <dbReference type="ARBA" id="ARBA00022771"/>
    </source>
</evidence>
<dbReference type="CDD" id="cd14947">
    <property type="entry name" value="NBR1_like"/>
    <property type="match status" value="1"/>
</dbReference>
<dbReference type="GO" id="GO:0008270">
    <property type="term" value="F:zinc ion binding"/>
    <property type="evidence" value="ECO:0007669"/>
    <property type="project" value="UniProtKB-KW"/>
</dbReference>
<dbReference type="GO" id="GO:0005776">
    <property type="term" value="C:autophagosome"/>
    <property type="evidence" value="ECO:0007669"/>
    <property type="project" value="UniProtKB-SubCell"/>
</dbReference>
<evidence type="ECO:0000313" key="17">
    <source>
        <dbReference type="Proteomes" id="UP001202328"/>
    </source>
</evidence>
<dbReference type="PANTHER" id="PTHR20930:SF0">
    <property type="entry name" value="PROTEIN ILRUN"/>
    <property type="match status" value="1"/>
</dbReference>
<dbReference type="Gene3D" id="3.10.20.90">
    <property type="entry name" value="Phosphatidylinositol 3-kinase Catalytic Subunit, Chain A, domain 1"/>
    <property type="match status" value="1"/>
</dbReference>
<dbReference type="Pfam" id="PF16158">
    <property type="entry name" value="N_BRCA1_IG"/>
    <property type="match status" value="1"/>
</dbReference>
<dbReference type="PROSITE" id="PS50135">
    <property type="entry name" value="ZF_ZZ_2"/>
    <property type="match status" value="1"/>
</dbReference>
<feature type="region of interest" description="Disordered" evidence="12">
    <location>
        <begin position="171"/>
        <end position="308"/>
    </location>
</feature>
<keyword evidence="4" id="KW-0926">Vacuole</keyword>
<evidence type="ECO:0000256" key="7">
    <source>
        <dbReference type="ARBA" id="ARBA00022833"/>
    </source>
</evidence>
<dbReference type="EMBL" id="JAJJMB010007312">
    <property type="protein sequence ID" value="KAI3931008.1"/>
    <property type="molecule type" value="Genomic_DNA"/>
</dbReference>
<dbReference type="PANTHER" id="PTHR20930">
    <property type="entry name" value="OVARIAN CARCINOMA ANTIGEN CA125-RELATED"/>
    <property type="match status" value="1"/>
</dbReference>
<feature type="compositionally biased region" description="Polar residues" evidence="12">
    <location>
        <begin position="171"/>
        <end position="184"/>
    </location>
</feature>
<dbReference type="InterPro" id="IPR043145">
    <property type="entry name" value="Znf_ZZ_sf"/>
</dbReference>
<feature type="domain" description="UBA" evidence="13">
    <location>
        <begin position="637"/>
        <end position="675"/>
    </location>
</feature>
<feature type="compositionally biased region" description="Pro residues" evidence="12">
    <location>
        <begin position="255"/>
        <end position="265"/>
    </location>
</feature>
<keyword evidence="9" id="KW-0072">Autophagy</keyword>
<dbReference type="InterPro" id="IPR013783">
    <property type="entry name" value="Ig-like_fold"/>
</dbReference>
<evidence type="ECO:0000256" key="3">
    <source>
        <dbReference type="ARBA" id="ARBA00022448"/>
    </source>
</evidence>
<dbReference type="Pfam" id="PF00569">
    <property type="entry name" value="ZZ"/>
    <property type="match status" value="1"/>
</dbReference>
<dbReference type="InterPro" id="IPR056893">
    <property type="entry name" value="UBA_Nbr1_C"/>
</dbReference>
<dbReference type="Proteomes" id="UP001202328">
    <property type="component" value="Unassembled WGS sequence"/>
</dbReference>
<dbReference type="GO" id="GO:0031410">
    <property type="term" value="C:cytoplasmic vesicle"/>
    <property type="evidence" value="ECO:0007669"/>
    <property type="project" value="UniProtKB-KW"/>
</dbReference>
<dbReference type="Gene3D" id="2.60.40.10">
    <property type="entry name" value="Immunoglobulins"/>
    <property type="match status" value="1"/>
</dbReference>
<feature type="domain" description="ZZ-type" evidence="14">
    <location>
        <begin position="340"/>
        <end position="390"/>
    </location>
</feature>
<keyword evidence="10" id="KW-0968">Cytoplasmic vesicle</keyword>
<dbReference type="SUPFAM" id="SSF46934">
    <property type="entry name" value="UBA-like"/>
    <property type="match status" value="1"/>
</dbReference>
<dbReference type="SMART" id="SM00666">
    <property type="entry name" value="PB1"/>
    <property type="match status" value="1"/>
</dbReference>
<dbReference type="SUPFAM" id="SSF54277">
    <property type="entry name" value="CAD &amp; PB1 domains"/>
    <property type="match status" value="1"/>
</dbReference>
<feature type="compositionally biased region" description="Polar residues" evidence="12">
    <location>
        <begin position="234"/>
        <end position="250"/>
    </location>
</feature>
<evidence type="ECO:0000256" key="9">
    <source>
        <dbReference type="ARBA" id="ARBA00023006"/>
    </source>
</evidence>
<keyword evidence="8" id="KW-0653">Protein transport</keyword>
<dbReference type="Pfam" id="PF24932">
    <property type="entry name" value="UBA_NBR1_C"/>
    <property type="match status" value="2"/>
</dbReference>
<dbReference type="InterPro" id="IPR000433">
    <property type="entry name" value="Znf_ZZ"/>
</dbReference>
<dbReference type="InterPro" id="IPR015940">
    <property type="entry name" value="UBA"/>
</dbReference>
<evidence type="ECO:0000256" key="11">
    <source>
        <dbReference type="PROSITE-ProRule" id="PRU00228"/>
    </source>
</evidence>
<dbReference type="Gene3D" id="1.10.8.10">
    <property type="entry name" value="DNA helicase RuvA subunit, C-terminal domain"/>
    <property type="match status" value="2"/>
</dbReference>
<evidence type="ECO:0008006" key="18">
    <source>
        <dbReference type="Google" id="ProtNLM"/>
    </source>
</evidence>
<proteinExistence type="predicted"/>
<dbReference type="SMART" id="SM00291">
    <property type="entry name" value="ZnF_ZZ"/>
    <property type="match status" value="1"/>
</dbReference>
<evidence type="ECO:0000259" key="15">
    <source>
        <dbReference type="PROSITE" id="PS51745"/>
    </source>
</evidence>
<evidence type="ECO:0000256" key="4">
    <source>
        <dbReference type="ARBA" id="ARBA00022554"/>
    </source>
</evidence>
<evidence type="ECO:0000256" key="1">
    <source>
        <dbReference type="ARBA" id="ARBA00004116"/>
    </source>
</evidence>